<dbReference type="InterPro" id="IPR041413">
    <property type="entry name" value="MLTR_LBD"/>
</dbReference>
<keyword evidence="3" id="KW-1185">Reference proteome</keyword>
<evidence type="ECO:0000259" key="1">
    <source>
        <dbReference type="PROSITE" id="PS50943"/>
    </source>
</evidence>
<name>A0A372ZTX3_9ACTN</name>
<proteinExistence type="predicted"/>
<dbReference type="Gene3D" id="1.10.260.40">
    <property type="entry name" value="lambda repressor-like DNA-binding domains"/>
    <property type="match status" value="1"/>
</dbReference>
<dbReference type="Pfam" id="PF17765">
    <property type="entry name" value="MLTR_LBD"/>
    <property type="match status" value="1"/>
</dbReference>
<dbReference type="CDD" id="cd00093">
    <property type="entry name" value="HTH_XRE"/>
    <property type="match status" value="1"/>
</dbReference>
<reference evidence="2 3" key="1">
    <citation type="submission" date="2018-08" db="EMBL/GenBank/DDBJ databases">
        <title>Diversity &amp; Physiological Properties of Lignin-Decomposing Actinobacteria from Soil.</title>
        <authorList>
            <person name="Roh S.G."/>
            <person name="Kim S.B."/>
        </authorList>
    </citation>
    <scope>NUCLEOTIDE SEQUENCE [LARGE SCALE GENOMIC DNA]</scope>
    <source>
        <strain evidence="2 3">MMS17-GH009</strain>
    </source>
</reference>
<dbReference type="SUPFAM" id="SSF47413">
    <property type="entry name" value="lambda repressor-like DNA-binding domains"/>
    <property type="match status" value="1"/>
</dbReference>
<feature type="domain" description="HTH cro/C1-type" evidence="1">
    <location>
        <begin position="19"/>
        <end position="73"/>
    </location>
</feature>
<dbReference type="PANTHER" id="PTHR35010">
    <property type="entry name" value="BLL4672 PROTEIN-RELATED"/>
    <property type="match status" value="1"/>
</dbReference>
<comment type="caution">
    <text evidence="2">The sequence shown here is derived from an EMBL/GenBank/DDBJ whole genome shotgun (WGS) entry which is preliminary data.</text>
</comment>
<evidence type="ECO:0000313" key="3">
    <source>
        <dbReference type="Proteomes" id="UP000263377"/>
    </source>
</evidence>
<dbReference type="InterPro" id="IPR001387">
    <property type="entry name" value="Cro/C1-type_HTH"/>
</dbReference>
<protein>
    <submittedName>
        <fullName evidence="2">XRE family transcriptional regulator</fullName>
    </submittedName>
</protein>
<gene>
    <name evidence="2" type="ORF">DR950_17310</name>
</gene>
<organism evidence="2 3">
    <name type="scientific">Kitasatospora xanthocidica</name>
    <dbReference type="NCBI Taxonomy" id="83382"/>
    <lineage>
        <taxon>Bacteria</taxon>
        <taxon>Bacillati</taxon>
        <taxon>Actinomycetota</taxon>
        <taxon>Actinomycetes</taxon>
        <taxon>Kitasatosporales</taxon>
        <taxon>Streptomycetaceae</taxon>
        <taxon>Kitasatospora</taxon>
    </lineage>
</organism>
<dbReference type="Pfam" id="PF01381">
    <property type="entry name" value="HTH_3"/>
    <property type="match status" value="1"/>
</dbReference>
<dbReference type="SMART" id="SM00530">
    <property type="entry name" value="HTH_XRE"/>
    <property type="match status" value="1"/>
</dbReference>
<dbReference type="PROSITE" id="PS50943">
    <property type="entry name" value="HTH_CROC1"/>
    <property type="match status" value="1"/>
</dbReference>
<dbReference type="EMBL" id="QVIG01000001">
    <property type="protein sequence ID" value="RGD59309.1"/>
    <property type="molecule type" value="Genomic_DNA"/>
</dbReference>
<dbReference type="GO" id="GO:0003677">
    <property type="term" value="F:DNA binding"/>
    <property type="evidence" value="ECO:0007669"/>
    <property type="project" value="InterPro"/>
</dbReference>
<dbReference type="AlphaFoldDB" id="A0A372ZTX3"/>
<accession>A0A372ZTX3</accession>
<dbReference type="Proteomes" id="UP000263377">
    <property type="component" value="Unassembled WGS sequence"/>
</dbReference>
<dbReference type="PANTHER" id="PTHR35010:SF4">
    <property type="entry name" value="BLL5781 PROTEIN"/>
    <property type="match status" value="1"/>
</dbReference>
<evidence type="ECO:0000313" key="2">
    <source>
        <dbReference type="EMBL" id="RGD59309.1"/>
    </source>
</evidence>
<dbReference type="InterPro" id="IPR010982">
    <property type="entry name" value="Lambda_DNA-bd_dom_sf"/>
</dbReference>
<sequence>MTIMAGMGSPTGTGVGPLLRGWRVRRQLSQLQLALRADSSARHLSFVENGRSRPSRELVLRLAEELDVPVRERNALLLAAGYAPHYPETPLDDPSMATLRGGLERLLAAHDPYPAVVVDGSFRVLAANRSLGLLLTGVAPHLLEPPFNAIRITLHPDGLAPRIVNLRQWRRHLLERMERQLELVRAEPLRRLYEEVRGYPEPAGDPADEPADDRVDGPAAYGSPFALPLRIRYEERVLSFLSTIATFNTPLDVTVSELAMETFLPADAETVRFLQSVVGPER</sequence>
<dbReference type="Gene3D" id="3.30.450.180">
    <property type="match status" value="1"/>
</dbReference>
<dbReference type="RefSeq" id="WP_117487539.1">
    <property type="nucleotide sequence ID" value="NZ_QVIG01000001.1"/>
</dbReference>